<dbReference type="PROSITE" id="PS00674">
    <property type="entry name" value="AAA"/>
    <property type="match status" value="2"/>
</dbReference>
<dbReference type="Gene3D" id="3.40.50.300">
    <property type="entry name" value="P-loop containing nucleotide triphosphate hydrolases"/>
    <property type="match status" value="2"/>
</dbReference>
<keyword evidence="9" id="KW-1185">Reference proteome</keyword>
<dbReference type="InterPro" id="IPR041569">
    <property type="entry name" value="AAA_lid_3"/>
</dbReference>
<dbReference type="InterPro" id="IPR050168">
    <property type="entry name" value="AAA_ATPase_domain"/>
</dbReference>
<feature type="domain" description="CDC48 N-terminal subdomain" evidence="7">
    <location>
        <begin position="11"/>
        <end position="96"/>
    </location>
</feature>
<dbReference type="EMBL" id="BMNL01000002">
    <property type="protein sequence ID" value="GGP20998.1"/>
    <property type="molecule type" value="Genomic_DNA"/>
</dbReference>
<dbReference type="SUPFAM" id="SSF52540">
    <property type="entry name" value="P-loop containing nucleoside triphosphate hydrolases"/>
    <property type="match status" value="2"/>
</dbReference>
<dbReference type="PANTHER" id="PTHR23077">
    <property type="entry name" value="AAA-FAMILY ATPASE"/>
    <property type="match status" value="1"/>
</dbReference>
<proteinExistence type="inferred from homology"/>
<dbReference type="InterPro" id="IPR003593">
    <property type="entry name" value="AAA+_ATPase"/>
</dbReference>
<dbReference type="InterPro" id="IPR029067">
    <property type="entry name" value="CDC48_domain_2-like_sf"/>
</dbReference>
<dbReference type="SMART" id="SM01072">
    <property type="entry name" value="CDC48_2"/>
    <property type="match status" value="1"/>
</dbReference>
<evidence type="ECO:0000313" key="9">
    <source>
        <dbReference type="Proteomes" id="UP000610960"/>
    </source>
</evidence>
<reference evidence="8" key="2">
    <citation type="submission" date="2020-09" db="EMBL/GenBank/DDBJ databases">
        <authorList>
            <person name="Sun Q."/>
            <person name="Ohkuma M."/>
        </authorList>
    </citation>
    <scope>NUCLEOTIDE SEQUENCE</scope>
    <source>
        <strain evidence="8">JCM 10088</strain>
    </source>
</reference>
<feature type="domain" description="CDC48" evidence="6">
    <location>
        <begin position="111"/>
        <end position="175"/>
    </location>
</feature>
<dbReference type="FunFam" id="2.40.40.20:FF:000007">
    <property type="entry name" value="AAA family ATPase"/>
    <property type="match status" value="1"/>
</dbReference>
<protein>
    <submittedName>
        <fullName evidence="8">ATPase AAA</fullName>
    </submittedName>
</protein>
<comment type="caution">
    <text evidence="8">The sequence shown here is derived from an EMBL/GenBank/DDBJ whole genome shotgun (WGS) entry which is preliminary data.</text>
</comment>
<feature type="domain" description="AAA+ ATPase" evidence="5">
    <location>
        <begin position="217"/>
        <end position="353"/>
    </location>
</feature>
<dbReference type="GO" id="GO:0016887">
    <property type="term" value="F:ATP hydrolysis activity"/>
    <property type="evidence" value="ECO:0007669"/>
    <property type="project" value="InterPro"/>
</dbReference>
<dbReference type="Pfam" id="PF02359">
    <property type="entry name" value="CDC48_N"/>
    <property type="match status" value="1"/>
</dbReference>
<dbReference type="SUPFAM" id="SSF54585">
    <property type="entry name" value="Cdc48 domain 2-like"/>
    <property type="match status" value="1"/>
</dbReference>
<dbReference type="InterPro" id="IPR027417">
    <property type="entry name" value="P-loop_NTPase"/>
</dbReference>
<sequence>MAYSSSNDWLELRVMEAKQKDAGKPIVRIDPIVMNEHGIEPGMVVEIRGKKVTAAKVWYGLPEDEEKGIIRMNSIMRKNADVSVGDTVKVRRVDPKPAQLVKLAPVSMALSIDQNFEQYIKQKLKDYVLMEGDLIQVTVLGQPLTFQAVQVKPSNAATIIDDETQLKLLEKPVENIRVPRITWEDIGDLEEAKQKIRELVELPLRHPELFKYLGIDPPKGILLVGPPGTGKTLLAKAVATESNAYFASINGPEIMNKYYGESEARLRDIFDEAKKNSPAIIFIDEIDSIAPKREEVTGEVERRVVAQLLTLMDGLQERGQVVVIGATNRPDAVDPALRRPGRFDREIWINPPDAKGRQEILQVHTRNMPLAKDVDLAKLAEVTYGYTGADLAALSKEAAMKALRRALQQKIINPEDPSTFTDDNLKRIQVSMQDFLSAMRETIPSALREIYIEVPKVRWSDIGGLAEAKQELQEMVEWPLKHPDRFKRLGIKAPRGILLFGPPGTGKTLLAKAVATESGSNFISVRGPEVLSKWFGESEKAIREIFKKARMAAPAVVFFDEIDSIAPARGMSVDTGAMDRIVAQLLAEMDSISRLDDIVIIGATNRPDMMDPALLRPGRFDRIVYIPPPDKEARFEILRVHTRNMPLGKDVDLEELANMLEGYSGADIEMLVREAGLIALRENENATSVDARHFLQAMKKVRASITPDMIKFYESWWDRIRQMVARTRARAESLYV</sequence>
<keyword evidence="3" id="KW-0547">Nucleotide-binding</keyword>
<dbReference type="GO" id="GO:0005524">
    <property type="term" value="F:ATP binding"/>
    <property type="evidence" value="ECO:0007669"/>
    <property type="project" value="UniProtKB-KW"/>
</dbReference>
<keyword evidence="2" id="KW-0677">Repeat</keyword>
<dbReference type="SMART" id="SM01073">
    <property type="entry name" value="CDC48_N"/>
    <property type="match status" value="1"/>
</dbReference>
<feature type="domain" description="AAA+ ATPase" evidence="5">
    <location>
        <begin position="493"/>
        <end position="630"/>
    </location>
</feature>
<name>A0A830GYN8_9CREN</name>
<evidence type="ECO:0000256" key="4">
    <source>
        <dbReference type="ARBA" id="ARBA00022840"/>
    </source>
</evidence>
<comment type="similarity">
    <text evidence="1">Belongs to the AAA ATPase family. CDC48 subfamily.</text>
</comment>
<dbReference type="RefSeq" id="WP_188596435.1">
    <property type="nucleotide sequence ID" value="NZ_BMNL01000002.1"/>
</dbReference>
<evidence type="ECO:0000256" key="1">
    <source>
        <dbReference type="ARBA" id="ARBA00009833"/>
    </source>
</evidence>
<dbReference type="SMART" id="SM00382">
    <property type="entry name" value="AAA"/>
    <property type="match status" value="2"/>
</dbReference>
<dbReference type="Pfam" id="PF02933">
    <property type="entry name" value="CDC48_2"/>
    <property type="match status" value="1"/>
</dbReference>
<dbReference type="InterPro" id="IPR003338">
    <property type="entry name" value="CDC4_N-term_subdom"/>
</dbReference>
<dbReference type="InterPro" id="IPR009010">
    <property type="entry name" value="Asp_de-COase-like_dom_sf"/>
</dbReference>
<dbReference type="Pfam" id="PF00004">
    <property type="entry name" value="AAA"/>
    <property type="match status" value="2"/>
</dbReference>
<dbReference type="Gene3D" id="1.10.8.60">
    <property type="match status" value="2"/>
</dbReference>
<dbReference type="OrthoDB" id="77269at2157"/>
<dbReference type="Gene3D" id="2.40.40.20">
    <property type="match status" value="1"/>
</dbReference>
<dbReference type="InterPro" id="IPR005938">
    <property type="entry name" value="AAA_ATPase_CDC48"/>
</dbReference>
<dbReference type="GO" id="GO:0005737">
    <property type="term" value="C:cytoplasm"/>
    <property type="evidence" value="ECO:0007669"/>
    <property type="project" value="UniProtKB-ARBA"/>
</dbReference>
<dbReference type="Pfam" id="PF17862">
    <property type="entry name" value="AAA_lid_3"/>
    <property type="match status" value="2"/>
</dbReference>
<dbReference type="SUPFAM" id="SSF50692">
    <property type="entry name" value="ADC-like"/>
    <property type="match status" value="1"/>
</dbReference>
<evidence type="ECO:0000313" key="8">
    <source>
        <dbReference type="EMBL" id="GGP20998.1"/>
    </source>
</evidence>
<dbReference type="Gene3D" id="3.10.330.10">
    <property type="match status" value="1"/>
</dbReference>
<dbReference type="FunFam" id="1.10.8.60:FF:000057">
    <property type="entry name" value="AAA family ATPase, CDC48 subfamily"/>
    <property type="match status" value="1"/>
</dbReference>
<dbReference type="FunFam" id="3.40.50.300:FF:000012">
    <property type="entry name" value="Transitional endoplasmic reticulum ATPase"/>
    <property type="match status" value="1"/>
</dbReference>
<accession>A0A830GYN8</accession>
<evidence type="ECO:0000256" key="2">
    <source>
        <dbReference type="ARBA" id="ARBA00022737"/>
    </source>
</evidence>
<dbReference type="FunFam" id="3.40.50.300:FF:000018">
    <property type="entry name" value="Cell division control 48"/>
    <property type="match status" value="1"/>
</dbReference>
<evidence type="ECO:0000259" key="7">
    <source>
        <dbReference type="SMART" id="SM01073"/>
    </source>
</evidence>
<dbReference type="InterPro" id="IPR003960">
    <property type="entry name" value="ATPase_AAA_CS"/>
</dbReference>
<organism evidence="8 9">
    <name type="scientific">Thermocladium modestius</name>
    <dbReference type="NCBI Taxonomy" id="62609"/>
    <lineage>
        <taxon>Archaea</taxon>
        <taxon>Thermoproteota</taxon>
        <taxon>Thermoprotei</taxon>
        <taxon>Thermoproteales</taxon>
        <taxon>Thermoproteaceae</taxon>
        <taxon>Thermocladium</taxon>
    </lineage>
</organism>
<dbReference type="FunFam" id="1.10.8.60:FF:000038">
    <property type="entry name" value="spermatogenesis-associated protein 5-like protein 1"/>
    <property type="match status" value="1"/>
</dbReference>
<dbReference type="PANTHER" id="PTHR23077:SF171">
    <property type="entry name" value="NUCLEAR VALOSIN-CONTAINING PROTEIN-LIKE"/>
    <property type="match status" value="1"/>
</dbReference>
<dbReference type="InterPro" id="IPR003959">
    <property type="entry name" value="ATPase_AAA_core"/>
</dbReference>
<evidence type="ECO:0000256" key="3">
    <source>
        <dbReference type="ARBA" id="ARBA00022741"/>
    </source>
</evidence>
<dbReference type="CDD" id="cd19511">
    <property type="entry name" value="RecA-like_CDC48_r2-like"/>
    <property type="match status" value="1"/>
</dbReference>
<evidence type="ECO:0000259" key="6">
    <source>
        <dbReference type="SMART" id="SM01072"/>
    </source>
</evidence>
<reference evidence="8" key="1">
    <citation type="journal article" date="2014" name="Int. J. Syst. Evol. Microbiol.">
        <title>Complete genome sequence of Corynebacterium casei LMG S-19264T (=DSM 44701T), isolated from a smear-ripened cheese.</title>
        <authorList>
            <consortium name="US DOE Joint Genome Institute (JGI-PGF)"/>
            <person name="Walter F."/>
            <person name="Albersmeier A."/>
            <person name="Kalinowski J."/>
            <person name="Ruckert C."/>
        </authorList>
    </citation>
    <scope>NUCLEOTIDE SEQUENCE</scope>
    <source>
        <strain evidence="8">JCM 10088</strain>
    </source>
</reference>
<gene>
    <name evidence="8" type="ORF">GCM10007981_11330</name>
</gene>
<dbReference type="NCBIfam" id="TIGR01243">
    <property type="entry name" value="CDC48"/>
    <property type="match status" value="1"/>
</dbReference>
<dbReference type="Proteomes" id="UP000610960">
    <property type="component" value="Unassembled WGS sequence"/>
</dbReference>
<dbReference type="InterPro" id="IPR004201">
    <property type="entry name" value="Cdc48_dom2"/>
</dbReference>
<evidence type="ECO:0000259" key="5">
    <source>
        <dbReference type="SMART" id="SM00382"/>
    </source>
</evidence>
<keyword evidence="4" id="KW-0067">ATP-binding</keyword>
<dbReference type="AlphaFoldDB" id="A0A830GYN8"/>